<name>A0A2S5KHZ0_9PROT</name>
<proteinExistence type="predicted"/>
<dbReference type="AlphaFoldDB" id="A0A2S5KHZ0"/>
<evidence type="ECO:0000313" key="2">
    <source>
        <dbReference type="Proteomes" id="UP000238196"/>
    </source>
</evidence>
<evidence type="ECO:0000313" key="1">
    <source>
        <dbReference type="EMBL" id="PPC74437.1"/>
    </source>
</evidence>
<organism evidence="1 2">
    <name type="scientific">Proteobacteria bacterium 228</name>
    <dbReference type="NCBI Taxonomy" id="2083153"/>
    <lineage>
        <taxon>Bacteria</taxon>
        <taxon>Pseudomonadati</taxon>
        <taxon>Pseudomonadota</taxon>
    </lineage>
</organism>
<reference evidence="1 2" key="1">
    <citation type="submission" date="2018-02" db="EMBL/GenBank/DDBJ databases">
        <title>novel marine gammaproteobacteria from coastal saline agro ecosystem.</title>
        <authorList>
            <person name="Krishnan R."/>
            <person name="Ramesh Kumar N."/>
        </authorList>
    </citation>
    <scope>NUCLEOTIDE SEQUENCE [LARGE SCALE GENOMIC DNA]</scope>
    <source>
        <strain evidence="1 2">228</strain>
    </source>
</reference>
<dbReference type="InterPro" id="IPR027417">
    <property type="entry name" value="P-loop_NTPase"/>
</dbReference>
<sequence>MIHPAFWQPVAEQIQHAQCTAQPPMMCITGNSGCGKSTLGRWLRKQGMPGIKPRQILVIDDGVARISFLGLLKRRLRFRSKEKDHLAPFQPYFAGKKLVVFISCHPSRRIDSCDILLQVRCSDDLRLAQLRQRESDGDKRYQDTAHYQLQPPRHRWAFNVQNDGQHFRFV</sequence>
<dbReference type="SUPFAM" id="SSF52540">
    <property type="entry name" value="P-loop containing nucleoside triphosphate hydrolases"/>
    <property type="match status" value="1"/>
</dbReference>
<gene>
    <name evidence="1" type="ORF">C4K68_26240</name>
</gene>
<comment type="caution">
    <text evidence="1">The sequence shown here is derived from an EMBL/GenBank/DDBJ whole genome shotgun (WGS) entry which is preliminary data.</text>
</comment>
<dbReference type="Gene3D" id="3.40.50.300">
    <property type="entry name" value="P-loop containing nucleotide triphosphate hydrolases"/>
    <property type="match status" value="1"/>
</dbReference>
<accession>A0A2S5KHZ0</accession>
<dbReference type="Proteomes" id="UP000238196">
    <property type="component" value="Unassembled WGS sequence"/>
</dbReference>
<protein>
    <submittedName>
        <fullName evidence="1">Uncharacterized protein</fullName>
    </submittedName>
</protein>
<dbReference type="EMBL" id="PRLP01000148">
    <property type="protein sequence ID" value="PPC74437.1"/>
    <property type="molecule type" value="Genomic_DNA"/>
</dbReference>